<evidence type="ECO:0000313" key="2">
    <source>
        <dbReference type="Proteomes" id="UP001375539"/>
    </source>
</evidence>
<keyword evidence="2" id="KW-1185">Reference proteome</keyword>
<comment type="caution">
    <text evidence="1">The sequence shown here is derived from an EMBL/GenBank/DDBJ whole genome shotgun (WGS) entry which is preliminary data.</text>
</comment>
<protein>
    <submittedName>
        <fullName evidence="1">Aminotransferase class IV</fullName>
    </submittedName>
</protein>
<dbReference type="Proteomes" id="UP001375539">
    <property type="component" value="Unassembled WGS sequence"/>
</dbReference>
<reference evidence="1" key="1">
    <citation type="submission" date="2024-03" db="EMBL/GenBank/DDBJ databases">
        <title>Novel Streptomyces species of biotechnological and ecological value are a feature of Machair soil.</title>
        <authorList>
            <person name="Prole J.R."/>
            <person name="Goodfellow M."/>
            <person name="Allenby N."/>
            <person name="Ward A.C."/>
        </authorList>
    </citation>
    <scope>NUCLEOTIDE SEQUENCE</scope>
    <source>
        <strain evidence="1">MS1.AVA.4</strain>
    </source>
</reference>
<accession>A0ACC6QFX0</accession>
<name>A0ACC6QFX0_9ACTN</name>
<sequence length="260" mass="28331">MTTGPNVYIEIDGRPATELDPELIPVLQSGYGHFTAMQVRDGRARGLALHLERLDASTREMFDAPLDGDHVRALVRRALGMAGRRDASVRIAVYWVPEAAEPTQVVTVREPQTMPEQPRSLMSVPFQRPLAHLKHAGGIGQPYYGRAAVRAGFDDALLTGPNGVISEGSITNVAFWDGTSVVWPDAPALCGITMALLEPLLSSVRREVTLADLGSYAAAFLTNSQGFAPVHRIDSTVFAVDEKLMRRVREAYATVPWDAI</sequence>
<proteinExistence type="predicted"/>
<gene>
    <name evidence="1" type="ORF">WKI58_11745</name>
</gene>
<keyword evidence="1" id="KW-0808">Transferase</keyword>
<organism evidence="1 2">
    <name type="scientific">Streptomyces pratisoli</name>
    <dbReference type="NCBI Taxonomy" id="3139917"/>
    <lineage>
        <taxon>Bacteria</taxon>
        <taxon>Bacillati</taxon>
        <taxon>Actinomycetota</taxon>
        <taxon>Actinomycetes</taxon>
        <taxon>Kitasatosporales</taxon>
        <taxon>Streptomycetaceae</taxon>
        <taxon>Streptomyces</taxon>
    </lineage>
</organism>
<keyword evidence="1" id="KW-0032">Aminotransferase</keyword>
<evidence type="ECO:0000313" key="1">
    <source>
        <dbReference type="EMBL" id="MEJ8657187.1"/>
    </source>
</evidence>
<dbReference type="EMBL" id="JBBKAI010000002">
    <property type="protein sequence ID" value="MEJ8657187.1"/>
    <property type="molecule type" value="Genomic_DNA"/>
</dbReference>